<dbReference type="OrthoDB" id="1778624at2"/>
<dbReference type="STRING" id="1427984.X271_00535"/>
<organism evidence="2 3">
    <name type="scientific">Candidatus Hepatoplasma crinochetorum Av</name>
    <dbReference type="NCBI Taxonomy" id="1427984"/>
    <lineage>
        <taxon>Bacteria</taxon>
        <taxon>Bacillati</taxon>
        <taxon>Mycoplasmatota</taxon>
        <taxon>Mollicutes</taxon>
        <taxon>Candidatus Hepatoplasmataceae</taxon>
        <taxon>Candidatus Hepatoplasma</taxon>
    </lineage>
</organism>
<dbReference type="GO" id="GO:0019316">
    <property type="term" value="P:D-allose catabolic process"/>
    <property type="evidence" value="ECO:0007669"/>
    <property type="project" value="TreeGrafter"/>
</dbReference>
<dbReference type="GO" id="GO:0004751">
    <property type="term" value="F:ribose-5-phosphate isomerase activity"/>
    <property type="evidence" value="ECO:0007669"/>
    <property type="project" value="TreeGrafter"/>
</dbReference>
<dbReference type="Pfam" id="PF02502">
    <property type="entry name" value="LacAB_rpiB"/>
    <property type="match status" value="1"/>
</dbReference>
<dbReference type="RefSeq" id="WP_025208922.1">
    <property type="nucleotide sequence ID" value="NZ_CP006932.1"/>
</dbReference>
<dbReference type="EMBL" id="CP006932">
    <property type="protein sequence ID" value="AHK22635.1"/>
    <property type="molecule type" value="Genomic_DNA"/>
</dbReference>
<dbReference type="PANTHER" id="PTHR30345:SF0">
    <property type="entry name" value="DNA DAMAGE-REPAIR_TOLERATION PROTEIN DRT102"/>
    <property type="match status" value="1"/>
</dbReference>
<dbReference type="GO" id="GO:0009052">
    <property type="term" value="P:pentose-phosphate shunt, non-oxidative branch"/>
    <property type="evidence" value="ECO:0007669"/>
    <property type="project" value="TreeGrafter"/>
</dbReference>
<dbReference type="EC" id="5.3.1.26" evidence="2"/>
<dbReference type="PANTHER" id="PTHR30345">
    <property type="entry name" value="RIBOSE-5-PHOSPHATE ISOMERASE B"/>
    <property type="match status" value="1"/>
</dbReference>
<dbReference type="eggNOG" id="COG0698">
    <property type="taxonomic scope" value="Bacteria"/>
</dbReference>
<dbReference type="AlphaFoldDB" id="W8GT79"/>
<sequence>MKIALGCDHIVTDIKDKLKEKLTKDGHQVIDVGTYDFVRTHYPIFGQNAAELVVNKKADIAVIICGTGVGISNSAQKVKGARVALVRDLTQARFARKQYDANIIAFGGKITGLGIIEEAIDIFIRTKFRGDRKVVEYLDSIVKEYKEVSFAKELKDWDEGKYHD</sequence>
<dbReference type="SUPFAM" id="SSF89623">
    <property type="entry name" value="Ribose/Galactose isomerase RpiB/AlsB"/>
    <property type="match status" value="1"/>
</dbReference>
<dbReference type="InterPro" id="IPR003500">
    <property type="entry name" value="RpiB_LacA_LacB"/>
</dbReference>
<evidence type="ECO:0000313" key="2">
    <source>
        <dbReference type="EMBL" id="AHK22635.1"/>
    </source>
</evidence>
<dbReference type="Gene3D" id="3.40.1400.10">
    <property type="entry name" value="Sugar-phosphate isomerase, RpiB/LacA/LacB"/>
    <property type="match status" value="1"/>
</dbReference>
<evidence type="ECO:0000256" key="1">
    <source>
        <dbReference type="ARBA" id="ARBA00008754"/>
    </source>
</evidence>
<dbReference type="HOGENOM" id="CLU_091396_2_0_14"/>
<dbReference type="PIRSF" id="PIRSF005384">
    <property type="entry name" value="RpiB_LacA_B"/>
    <property type="match status" value="1"/>
</dbReference>
<gene>
    <name evidence="2" type="primary">lacB</name>
    <name evidence="2" type="ORF">X271_00535</name>
</gene>
<reference evidence="2 3" key="1">
    <citation type="journal article" date="2014" name="Genome Biol. Evol.">
        <title>Phylogenomics of "Candidatus Hepatoplasma crinochetorum," a Lineage of Mollicutes Associated with Noninsect Arthropods.</title>
        <authorList>
            <person name="Leclercq S."/>
            <person name="Dittmer J."/>
            <person name="Bouchon D."/>
            <person name="Cordaux R."/>
        </authorList>
    </citation>
    <scope>NUCLEOTIDE SEQUENCE [LARGE SCALE GENOMIC DNA]</scope>
    <source>
        <strain evidence="2 3">Av</strain>
    </source>
</reference>
<dbReference type="PATRIC" id="fig|1427984.3.peg.514"/>
<evidence type="ECO:0000313" key="3">
    <source>
        <dbReference type="Proteomes" id="UP000019450"/>
    </source>
</evidence>
<name>W8GT79_9MOLU</name>
<comment type="similarity">
    <text evidence="1">Belongs to the LacAB/RpiB family.</text>
</comment>
<dbReference type="GO" id="GO:0050044">
    <property type="term" value="F:galactose-6-phosphate isomerase activity"/>
    <property type="evidence" value="ECO:0007669"/>
    <property type="project" value="UniProtKB-EC"/>
</dbReference>
<accession>W8GT79</accession>
<dbReference type="Proteomes" id="UP000019450">
    <property type="component" value="Chromosome"/>
</dbReference>
<dbReference type="NCBIfam" id="TIGR00689">
    <property type="entry name" value="rpiB_lacA_lacB"/>
    <property type="match status" value="1"/>
</dbReference>
<proteinExistence type="inferred from homology"/>
<dbReference type="KEGG" id="hcr:X271_00535"/>
<protein>
    <submittedName>
        <fullName evidence="2">Galactose-6-phosphate isomerase subunit lacB</fullName>
        <ecNumber evidence="2">5.3.1.26</ecNumber>
    </submittedName>
</protein>
<dbReference type="InterPro" id="IPR036569">
    <property type="entry name" value="RpiB_LacA_LacB_sf"/>
</dbReference>
<keyword evidence="2" id="KW-0413">Isomerase</keyword>
<keyword evidence="3" id="KW-1185">Reference proteome</keyword>